<protein>
    <submittedName>
        <fullName evidence="1">Uncharacterized protein</fullName>
    </submittedName>
</protein>
<proteinExistence type="predicted"/>
<dbReference type="EMBL" id="GBRH01246767">
    <property type="protein sequence ID" value="JAD51128.1"/>
    <property type="molecule type" value="Transcribed_RNA"/>
</dbReference>
<accession>A0A0A9AMR9</accession>
<name>A0A0A9AMR9_ARUDO</name>
<dbReference type="AlphaFoldDB" id="A0A0A9AMR9"/>
<sequence>MTAAAEIAPRARSTRPAPGGWWMTTATASAVWQLPMEWNSVVLYVGFDFRG</sequence>
<organism evidence="1">
    <name type="scientific">Arundo donax</name>
    <name type="common">Giant reed</name>
    <name type="synonym">Donax arundinaceus</name>
    <dbReference type="NCBI Taxonomy" id="35708"/>
    <lineage>
        <taxon>Eukaryota</taxon>
        <taxon>Viridiplantae</taxon>
        <taxon>Streptophyta</taxon>
        <taxon>Embryophyta</taxon>
        <taxon>Tracheophyta</taxon>
        <taxon>Spermatophyta</taxon>
        <taxon>Magnoliopsida</taxon>
        <taxon>Liliopsida</taxon>
        <taxon>Poales</taxon>
        <taxon>Poaceae</taxon>
        <taxon>PACMAD clade</taxon>
        <taxon>Arundinoideae</taxon>
        <taxon>Arundineae</taxon>
        <taxon>Arundo</taxon>
    </lineage>
</organism>
<reference evidence="1" key="1">
    <citation type="submission" date="2014-09" db="EMBL/GenBank/DDBJ databases">
        <authorList>
            <person name="Magalhaes I.L.F."/>
            <person name="Oliveira U."/>
            <person name="Santos F.R."/>
            <person name="Vidigal T.H.D.A."/>
            <person name="Brescovit A.D."/>
            <person name="Santos A.J."/>
        </authorList>
    </citation>
    <scope>NUCLEOTIDE SEQUENCE</scope>
    <source>
        <tissue evidence="1">Shoot tissue taken approximately 20 cm above the soil surface</tissue>
    </source>
</reference>
<evidence type="ECO:0000313" key="1">
    <source>
        <dbReference type="EMBL" id="JAD51128.1"/>
    </source>
</evidence>
<reference evidence="1" key="2">
    <citation type="journal article" date="2015" name="Data Brief">
        <title>Shoot transcriptome of the giant reed, Arundo donax.</title>
        <authorList>
            <person name="Barrero R.A."/>
            <person name="Guerrero F.D."/>
            <person name="Moolhuijzen P."/>
            <person name="Goolsby J.A."/>
            <person name="Tidwell J."/>
            <person name="Bellgard S.E."/>
            <person name="Bellgard M.I."/>
        </authorList>
    </citation>
    <scope>NUCLEOTIDE SEQUENCE</scope>
    <source>
        <tissue evidence="1">Shoot tissue taken approximately 20 cm above the soil surface</tissue>
    </source>
</reference>